<sequence>MTEENKKMSKAERLLKLYNHLQGGKRYTKAELATEMDIDERTVQRDIRILNTYLEDIDPHSGVYIRNNPIDYHYEMIGRQEENLNSGEILVLAKILLESRALEKEELDHIIQKLVRYSKRQGQESIEQYILSEKYHYTELQNNSKRIEPLVNLAQAISGRRKVKLEYIKQNEEIVERLVKPISIMFSEYYFYLIAYLKDETKPIMYRIDRILAYEILEEGFSLSEQNRFEEGEIRKRIQFMYPGELMTIKLRFWGPSLEALLDRLPTAKIVEKEGEAYIIQAEVYGKGVKMWLLSQANYIEVLEPLNFREEMKQTIEQMFKLYN</sequence>
<evidence type="ECO:0000259" key="2">
    <source>
        <dbReference type="Pfam" id="PF25583"/>
    </source>
</evidence>
<name>F2JI12_CELLD</name>
<gene>
    <name evidence="3" type="ordered locus">Clole_0203</name>
</gene>
<dbReference type="Gene3D" id="1.10.10.10">
    <property type="entry name" value="Winged helix-like DNA-binding domain superfamily/Winged helix DNA-binding domain"/>
    <property type="match status" value="1"/>
</dbReference>
<dbReference type="InterPro" id="IPR036390">
    <property type="entry name" value="WH_DNA-bd_sf"/>
</dbReference>
<dbReference type="KEGG" id="cle:Clole_0203"/>
<evidence type="ECO:0000259" key="1">
    <source>
        <dbReference type="Pfam" id="PF13280"/>
    </source>
</evidence>
<dbReference type="EMBL" id="CP002582">
    <property type="protein sequence ID" value="ADZ81956.1"/>
    <property type="molecule type" value="Genomic_DNA"/>
</dbReference>
<dbReference type="Pfam" id="PF13280">
    <property type="entry name" value="WYL"/>
    <property type="match status" value="1"/>
</dbReference>
<dbReference type="InterPro" id="IPR057727">
    <property type="entry name" value="WCX_dom"/>
</dbReference>
<protein>
    <recommendedName>
        <fullName evidence="5">WYL domain-containing protein</fullName>
    </recommendedName>
</protein>
<dbReference type="PANTHER" id="PTHR34580:SF1">
    <property type="entry name" value="PROTEIN PAFC"/>
    <property type="match status" value="1"/>
</dbReference>
<dbReference type="HOGENOM" id="CLU_073597_0_0_9"/>
<organism evidence="3 4">
    <name type="scientific">Cellulosilyticum lentocellum (strain ATCC 49066 / DSM 5427 / NCIMB 11756 / RHM5)</name>
    <name type="common">Clostridium lentocellum</name>
    <dbReference type="NCBI Taxonomy" id="642492"/>
    <lineage>
        <taxon>Bacteria</taxon>
        <taxon>Bacillati</taxon>
        <taxon>Bacillota</taxon>
        <taxon>Clostridia</taxon>
        <taxon>Lachnospirales</taxon>
        <taxon>Cellulosilyticaceae</taxon>
        <taxon>Cellulosilyticum</taxon>
    </lineage>
</organism>
<dbReference type="PROSITE" id="PS52050">
    <property type="entry name" value="WYL"/>
    <property type="match status" value="1"/>
</dbReference>
<keyword evidence="4" id="KW-1185">Reference proteome</keyword>
<accession>F2JI12</accession>
<evidence type="ECO:0000313" key="3">
    <source>
        <dbReference type="EMBL" id="ADZ81956.1"/>
    </source>
</evidence>
<feature type="domain" description="WYL" evidence="1">
    <location>
        <begin position="152"/>
        <end position="215"/>
    </location>
</feature>
<dbReference type="Proteomes" id="UP000008467">
    <property type="component" value="Chromosome"/>
</dbReference>
<feature type="domain" description="WCX" evidence="2">
    <location>
        <begin position="246"/>
        <end position="319"/>
    </location>
</feature>
<dbReference type="PANTHER" id="PTHR34580">
    <property type="match status" value="1"/>
</dbReference>
<reference evidence="3" key="1">
    <citation type="journal article" date="2011" name="J. Bacteriol.">
        <title>Complete genome sequence of the cellulose-degrading bacterium Cellulosilyticum lentocellum.</title>
        <authorList>
            <consortium name="US DOE Joint Genome Institute"/>
            <person name="Miller D.A."/>
            <person name="Suen G."/>
            <person name="Bruce D."/>
            <person name="Copeland A."/>
            <person name="Cheng J.F."/>
            <person name="Detter C."/>
            <person name="Goodwin L.A."/>
            <person name="Han C.S."/>
            <person name="Hauser L.J."/>
            <person name="Land M.L."/>
            <person name="Lapidus A."/>
            <person name="Lucas S."/>
            <person name="Meincke L."/>
            <person name="Pitluck S."/>
            <person name="Tapia R."/>
            <person name="Teshima H."/>
            <person name="Woyke T."/>
            <person name="Fox B.G."/>
            <person name="Angert E.R."/>
            <person name="Currie C.R."/>
        </authorList>
    </citation>
    <scope>NUCLEOTIDE SEQUENCE [LARGE SCALE GENOMIC DNA]</scope>
    <source>
        <strain evidence="3">DSM 5427</strain>
    </source>
</reference>
<dbReference type="SUPFAM" id="SSF46785">
    <property type="entry name" value="Winged helix' DNA-binding domain"/>
    <property type="match status" value="1"/>
</dbReference>
<evidence type="ECO:0000313" key="4">
    <source>
        <dbReference type="Proteomes" id="UP000008467"/>
    </source>
</evidence>
<dbReference type="AlphaFoldDB" id="F2JI12"/>
<evidence type="ECO:0008006" key="5">
    <source>
        <dbReference type="Google" id="ProtNLM"/>
    </source>
</evidence>
<dbReference type="RefSeq" id="WP_013655257.1">
    <property type="nucleotide sequence ID" value="NC_015275.1"/>
</dbReference>
<dbReference type="InterPro" id="IPR051534">
    <property type="entry name" value="CBASS_pafABC_assoc_protein"/>
</dbReference>
<dbReference type="InterPro" id="IPR026881">
    <property type="entry name" value="WYL_dom"/>
</dbReference>
<proteinExistence type="predicted"/>
<dbReference type="Pfam" id="PF25583">
    <property type="entry name" value="WCX"/>
    <property type="match status" value="1"/>
</dbReference>
<dbReference type="eggNOG" id="COG2378">
    <property type="taxonomic scope" value="Bacteria"/>
</dbReference>
<dbReference type="InterPro" id="IPR036388">
    <property type="entry name" value="WH-like_DNA-bd_sf"/>
</dbReference>